<keyword evidence="3 5" id="KW-1133">Transmembrane helix</keyword>
<keyword evidence="7" id="KW-1185">Reference proteome</keyword>
<dbReference type="Pfam" id="PF00654">
    <property type="entry name" value="Voltage_CLC"/>
    <property type="match status" value="1"/>
</dbReference>
<dbReference type="Gene3D" id="1.10.3080.10">
    <property type="entry name" value="Clc chloride channel"/>
    <property type="match status" value="1"/>
</dbReference>
<evidence type="ECO:0000256" key="2">
    <source>
        <dbReference type="ARBA" id="ARBA00022692"/>
    </source>
</evidence>
<comment type="caution">
    <text evidence="6">The sequence shown here is derived from an EMBL/GenBank/DDBJ whole genome shotgun (WGS) entry which is preliminary data.</text>
</comment>
<comment type="subcellular location">
    <subcellularLocation>
        <location evidence="1">Membrane</location>
        <topology evidence="1">Multi-pass membrane protein</topology>
    </subcellularLocation>
</comment>
<feature type="transmembrane region" description="Helical" evidence="5">
    <location>
        <begin position="201"/>
        <end position="228"/>
    </location>
</feature>
<organism evidence="6 7">
    <name type="scientific">Streptomyces camponoticapitis</name>
    <dbReference type="NCBI Taxonomy" id="1616125"/>
    <lineage>
        <taxon>Bacteria</taxon>
        <taxon>Bacillati</taxon>
        <taxon>Actinomycetota</taxon>
        <taxon>Actinomycetes</taxon>
        <taxon>Kitasatosporales</taxon>
        <taxon>Streptomycetaceae</taxon>
        <taxon>Streptomyces</taxon>
    </lineage>
</organism>
<evidence type="ECO:0000256" key="5">
    <source>
        <dbReference type="SAM" id="Phobius"/>
    </source>
</evidence>
<dbReference type="SUPFAM" id="SSF81340">
    <property type="entry name" value="Clc chloride channel"/>
    <property type="match status" value="1"/>
</dbReference>
<dbReference type="PRINTS" id="PR00762">
    <property type="entry name" value="CLCHANNEL"/>
</dbReference>
<dbReference type="PANTHER" id="PTHR43427:SF9">
    <property type="entry name" value="ION-TRANSPORT PROTEIN YFEO-RELATED"/>
    <property type="match status" value="1"/>
</dbReference>
<feature type="transmembrane region" description="Helical" evidence="5">
    <location>
        <begin position="430"/>
        <end position="455"/>
    </location>
</feature>
<keyword evidence="2 5" id="KW-0812">Transmembrane</keyword>
<dbReference type="CDD" id="cd00400">
    <property type="entry name" value="Voltage_gated_ClC"/>
    <property type="match status" value="1"/>
</dbReference>
<name>A0ABQ2EAI9_9ACTN</name>
<evidence type="ECO:0000313" key="7">
    <source>
        <dbReference type="Proteomes" id="UP000660265"/>
    </source>
</evidence>
<dbReference type="EMBL" id="BMMV01000012">
    <property type="protein sequence ID" value="GGK03893.1"/>
    <property type="molecule type" value="Genomic_DNA"/>
</dbReference>
<feature type="transmembrane region" description="Helical" evidence="5">
    <location>
        <begin position="316"/>
        <end position="339"/>
    </location>
</feature>
<evidence type="ECO:0000256" key="4">
    <source>
        <dbReference type="ARBA" id="ARBA00023136"/>
    </source>
</evidence>
<proteinExistence type="predicted"/>
<dbReference type="InterPro" id="IPR001807">
    <property type="entry name" value="ClC"/>
</dbReference>
<feature type="transmembrane region" description="Helical" evidence="5">
    <location>
        <begin position="240"/>
        <end position="262"/>
    </location>
</feature>
<feature type="transmembrane region" description="Helical" evidence="5">
    <location>
        <begin position="112"/>
        <end position="131"/>
    </location>
</feature>
<sequence>MTFPAPCRPPVRGGPVVFGTASAWILTPREVQAPFRTSALPYSPHYGVRVATDAPSAPVSPSGLTLLPLILPSLVVGVVAALVLLGVSELAELLEDVLWKTLPDALGVGRHSSLWMIVMLTATGLAVGLVVRQVYGHAGPDPATTGLVDPPLAPGVVPGLLLAAGLGLAGGVSLGPENPVTAANIALAYWLGRRTAPSAPAALWVSLAAAGTIGALFGTPVAAALILTETFATRPGPGSLWDKLFGPLVAAGAGGLTTLLIAHPSFDLSLPEHPGARWGDALAALVIAPLAAALGMAAVYALPYAHSAFRRLGRPVLALTAGGLLLGLLGSLGGFLTLFKGLDEVKTLAADPDGWSAGRFALMAVVKAAALVIATACGFRGGRIFPAVFVGVSFGLCAHALVPAVHPTVGVVCGVLGVLLAVTRQGWLSLFTAAVLAADPNLLPLLCVATLPAWLLVTGRPKMQLAADGRALR</sequence>
<dbReference type="InterPro" id="IPR014743">
    <property type="entry name" value="Cl-channel_core"/>
</dbReference>
<reference evidence="7" key="1">
    <citation type="journal article" date="2019" name="Int. J. Syst. Evol. Microbiol.">
        <title>The Global Catalogue of Microorganisms (GCM) 10K type strain sequencing project: providing services to taxonomists for standard genome sequencing and annotation.</title>
        <authorList>
            <consortium name="The Broad Institute Genomics Platform"/>
            <consortium name="The Broad Institute Genome Sequencing Center for Infectious Disease"/>
            <person name="Wu L."/>
            <person name="Ma J."/>
        </authorList>
    </citation>
    <scope>NUCLEOTIDE SEQUENCE [LARGE SCALE GENOMIC DNA]</scope>
    <source>
        <strain evidence="7">CGMCC 4.7275</strain>
    </source>
</reference>
<evidence type="ECO:0000256" key="3">
    <source>
        <dbReference type="ARBA" id="ARBA00022989"/>
    </source>
</evidence>
<feature type="transmembrane region" description="Helical" evidence="5">
    <location>
        <begin position="66"/>
        <end position="87"/>
    </location>
</feature>
<evidence type="ECO:0000313" key="6">
    <source>
        <dbReference type="EMBL" id="GGK03893.1"/>
    </source>
</evidence>
<dbReference type="InterPro" id="IPR050368">
    <property type="entry name" value="ClC-type_chloride_channel"/>
</dbReference>
<protein>
    <submittedName>
        <fullName evidence="6">Ion-transport protein</fullName>
    </submittedName>
</protein>
<feature type="transmembrane region" description="Helical" evidence="5">
    <location>
        <begin position="408"/>
        <end position="423"/>
    </location>
</feature>
<feature type="transmembrane region" description="Helical" evidence="5">
    <location>
        <begin position="152"/>
        <end position="174"/>
    </location>
</feature>
<feature type="transmembrane region" description="Helical" evidence="5">
    <location>
        <begin position="359"/>
        <end position="377"/>
    </location>
</feature>
<feature type="transmembrane region" description="Helical" evidence="5">
    <location>
        <begin position="282"/>
        <end position="304"/>
    </location>
</feature>
<dbReference type="Proteomes" id="UP000660265">
    <property type="component" value="Unassembled WGS sequence"/>
</dbReference>
<dbReference type="PANTHER" id="PTHR43427">
    <property type="entry name" value="CHLORIDE CHANNEL PROTEIN CLC-E"/>
    <property type="match status" value="1"/>
</dbReference>
<gene>
    <name evidence="6" type="ORF">GCM10011583_39550</name>
</gene>
<keyword evidence="4 5" id="KW-0472">Membrane</keyword>
<evidence type="ECO:0000256" key="1">
    <source>
        <dbReference type="ARBA" id="ARBA00004141"/>
    </source>
</evidence>
<accession>A0ABQ2EAI9</accession>
<dbReference type="NCBIfam" id="NF002971">
    <property type="entry name" value="PRK03655.1"/>
    <property type="match status" value="1"/>
</dbReference>